<dbReference type="EMBL" id="JASBWR010000146">
    <property type="protein sequence ID" value="KAJ9091646.1"/>
    <property type="molecule type" value="Genomic_DNA"/>
</dbReference>
<proteinExistence type="predicted"/>
<dbReference type="Proteomes" id="UP001241377">
    <property type="component" value="Unassembled WGS sequence"/>
</dbReference>
<organism evidence="1 2">
    <name type="scientific">Naganishia cerealis</name>
    <dbReference type="NCBI Taxonomy" id="610337"/>
    <lineage>
        <taxon>Eukaryota</taxon>
        <taxon>Fungi</taxon>
        <taxon>Dikarya</taxon>
        <taxon>Basidiomycota</taxon>
        <taxon>Agaricomycotina</taxon>
        <taxon>Tremellomycetes</taxon>
        <taxon>Filobasidiales</taxon>
        <taxon>Filobasidiaceae</taxon>
        <taxon>Naganishia</taxon>
    </lineage>
</organism>
<gene>
    <name evidence="1" type="ORF">QFC19_009016</name>
</gene>
<evidence type="ECO:0000313" key="1">
    <source>
        <dbReference type="EMBL" id="KAJ9091646.1"/>
    </source>
</evidence>
<reference evidence="1" key="1">
    <citation type="submission" date="2023-04" db="EMBL/GenBank/DDBJ databases">
        <title>Draft Genome sequencing of Naganishia species isolated from polar environments using Oxford Nanopore Technology.</title>
        <authorList>
            <person name="Leo P."/>
            <person name="Venkateswaran K."/>
        </authorList>
    </citation>
    <scope>NUCLEOTIDE SEQUENCE</scope>
    <source>
        <strain evidence="1">MNA-CCFEE 5261</strain>
    </source>
</reference>
<evidence type="ECO:0000313" key="2">
    <source>
        <dbReference type="Proteomes" id="UP001241377"/>
    </source>
</evidence>
<protein>
    <submittedName>
        <fullName evidence="1">Uncharacterized protein</fullName>
    </submittedName>
</protein>
<sequence>MANHGSAKNAAFIAADTLEDTSTRIARPVGERKPMFTAQGEEYSDNEGGDRIDMEVVPEEMGESAPTGLIRDRSLKAAGVGAKKQGAGNKGKEDRKPTAQETSASVKPEPTSPEQVPTAKSKGKGRTRVDDTLLDADENMDLDESGARMDDEVPVSAQAIDQDDSDEEEVEEDMTGDFVLEEGMDDPEDKLYLFQFPEPFPTFLPNPATSYAAKIEQLKAQAVAAATAVKSESKANGILKKNVSFDTDGDVKMGNDKEEGESDGEDKRPSSSEKEKDKAAAREAKQAKAESDARFKKIAEYEKREKERKAEGRIGTLVVTKSGRVKMVLGQDIVMDVTPGVATTFVQQLVHLDKPTRQARVLGEVHKAYVLTPDVDRLLHELHLNGGKVPGEEVDPAIKAEEAGLIKIDG</sequence>
<name>A0ACC2UYU5_9TREE</name>
<keyword evidence="2" id="KW-1185">Reference proteome</keyword>
<comment type="caution">
    <text evidence="1">The sequence shown here is derived from an EMBL/GenBank/DDBJ whole genome shotgun (WGS) entry which is preliminary data.</text>
</comment>
<accession>A0ACC2UYU5</accession>